<keyword evidence="3" id="KW-0540">Nuclease</keyword>
<keyword evidence="6" id="KW-0695">RNA-directed DNA polymerase</keyword>
<keyword evidence="5" id="KW-0378">Hydrolase</keyword>
<keyword evidence="4" id="KW-0255">Endonuclease</keyword>
<sequence length="185" mass="21490">MEFPVLVWDSEQLNYYLDGTVFDVITDCNAVKSLLNMEKPTRHMLRWQISIQGYIVNMTIVHRSGNIHINSDGLGRWDLAHTPENLAWVPQGEHHIEGICIPDIGTEFFNPVKQRYNMDKSLHILCQLLIKDCKGPQLSSKLTEVWEKAYYEGTFHLLQGILLHGTKHTFFMIFTDRTLIKIILH</sequence>
<dbReference type="Proteomes" id="UP000765509">
    <property type="component" value="Unassembled WGS sequence"/>
</dbReference>
<evidence type="ECO:0000313" key="9">
    <source>
        <dbReference type="Proteomes" id="UP000765509"/>
    </source>
</evidence>
<evidence type="ECO:0000256" key="2">
    <source>
        <dbReference type="ARBA" id="ARBA00022695"/>
    </source>
</evidence>
<evidence type="ECO:0000313" key="8">
    <source>
        <dbReference type="EMBL" id="MBW0520634.1"/>
    </source>
</evidence>
<keyword evidence="9" id="KW-1185">Reference proteome</keyword>
<dbReference type="GO" id="GO:0003964">
    <property type="term" value="F:RNA-directed DNA polymerase activity"/>
    <property type="evidence" value="ECO:0007669"/>
    <property type="project" value="UniProtKB-KW"/>
</dbReference>
<keyword evidence="2" id="KW-0548">Nucleotidyltransferase</keyword>
<evidence type="ECO:0000256" key="1">
    <source>
        <dbReference type="ARBA" id="ARBA00022679"/>
    </source>
</evidence>
<name>A0A9Q3EG39_9BASI</name>
<protein>
    <recommendedName>
        <fullName evidence="7">Reverse transcriptase RNase H-like domain-containing protein</fullName>
    </recommendedName>
</protein>
<dbReference type="Pfam" id="PF17917">
    <property type="entry name" value="RT_RNaseH"/>
    <property type="match status" value="1"/>
</dbReference>
<evidence type="ECO:0000256" key="3">
    <source>
        <dbReference type="ARBA" id="ARBA00022722"/>
    </source>
</evidence>
<comment type="caution">
    <text evidence="8">The sequence shown here is derived from an EMBL/GenBank/DDBJ whole genome shotgun (WGS) entry which is preliminary data.</text>
</comment>
<organism evidence="8 9">
    <name type="scientific">Austropuccinia psidii MF-1</name>
    <dbReference type="NCBI Taxonomy" id="1389203"/>
    <lineage>
        <taxon>Eukaryota</taxon>
        <taxon>Fungi</taxon>
        <taxon>Dikarya</taxon>
        <taxon>Basidiomycota</taxon>
        <taxon>Pucciniomycotina</taxon>
        <taxon>Pucciniomycetes</taxon>
        <taxon>Pucciniales</taxon>
        <taxon>Sphaerophragmiaceae</taxon>
        <taxon>Austropuccinia</taxon>
    </lineage>
</organism>
<reference evidence="8" key="1">
    <citation type="submission" date="2021-03" db="EMBL/GenBank/DDBJ databases">
        <title>Draft genome sequence of rust myrtle Austropuccinia psidii MF-1, a brazilian biotype.</title>
        <authorList>
            <person name="Quecine M.C."/>
            <person name="Pachon D.M.R."/>
            <person name="Bonatelli M.L."/>
            <person name="Correr F.H."/>
            <person name="Franceschini L.M."/>
            <person name="Leite T.F."/>
            <person name="Margarido G.R.A."/>
            <person name="Almeida C.A."/>
            <person name="Ferrarezi J.A."/>
            <person name="Labate C.A."/>
        </authorList>
    </citation>
    <scope>NUCLEOTIDE SEQUENCE</scope>
    <source>
        <strain evidence="8">MF-1</strain>
    </source>
</reference>
<proteinExistence type="predicted"/>
<keyword evidence="1" id="KW-0808">Transferase</keyword>
<dbReference type="GO" id="GO:0016787">
    <property type="term" value="F:hydrolase activity"/>
    <property type="evidence" value="ECO:0007669"/>
    <property type="project" value="UniProtKB-KW"/>
</dbReference>
<evidence type="ECO:0000256" key="6">
    <source>
        <dbReference type="ARBA" id="ARBA00022918"/>
    </source>
</evidence>
<gene>
    <name evidence="8" type="ORF">O181_060349</name>
</gene>
<evidence type="ECO:0000256" key="5">
    <source>
        <dbReference type="ARBA" id="ARBA00022801"/>
    </source>
</evidence>
<dbReference type="AlphaFoldDB" id="A0A9Q3EG39"/>
<evidence type="ECO:0000259" key="7">
    <source>
        <dbReference type="Pfam" id="PF17917"/>
    </source>
</evidence>
<dbReference type="GO" id="GO:0004519">
    <property type="term" value="F:endonuclease activity"/>
    <property type="evidence" value="ECO:0007669"/>
    <property type="project" value="UniProtKB-KW"/>
</dbReference>
<feature type="domain" description="Reverse transcriptase RNase H-like" evidence="7">
    <location>
        <begin position="6"/>
        <end position="54"/>
    </location>
</feature>
<dbReference type="EMBL" id="AVOT02028222">
    <property type="protein sequence ID" value="MBW0520634.1"/>
    <property type="molecule type" value="Genomic_DNA"/>
</dbReference>
<dbReference type="InterPro" id="IPR041373">
    <property type="entry name" value="RT_RNaseH"/>
</dbReference>
<accession>A0A9Q3EG39</accession>
<evidence type="ECO:0000256" key="4">
    <source>
        <dbReference type="ARBA" id="ARBA00022759"/>
    </source>
</evidence>